<gene>
    <name evidence="5" type="ORF">GEV37_03335</name>
</gene>
<dbReference type="Gene3D" id="3.30.1490.20">
    <property type="entry name" value="ATP-grasp fold, A domain"/>
    <property type="match status" value="1"/>
</dbReference>
<keyword evidence="6" id="KW-1185">Reference proteome</keyword>
<evidence type="ECO:0000256" key="2">
    <source>
        <dbReference type="ARBA" id="ARBA00007637"/>
    </source>
</evidence>
<dbReference type="CDD" id="cd08946">
    <property type="entry name" value="SDR_e"/>
    <property type="match status" value="1"/>
</dbReference>
<dbReference type="Proteomes" id="UP001319882">
    <property type="component" value="Unassembled WGS sequence"/>
</dbReference>
<proteinExistence type="inferred from homology"/>
<comment type="similarity">
    <text evidence="2">Belongs to the NAD(P)-dependent epimerase/dehydratase family.</text>
</comment>
<reference evidence="5 6" key="1">
    <citation type="journal article" date="2021" name="Sci. Rep.">
        <title>Genome analysis of a halophilic bacterium Halomonas malpeensis YU-PRIM-29(T) reveals its exopolysaccharide and pigment producing capabilities.</title>
        <authorList>
            <person name="Athmika"/>
            <person name="Ghate S.D."/>
            <person name="Arun A.B."/>
            <person name="Rao S.S."/>
            <person name="Kumar S.T.A."/>
            <person name="Kandiyil M.K."/>
            <person name="Saptami K."/>
            <person name="Rekha P.D."/>
        </authorList>
    </citation>
    <scope>NUCLEOTIDE SEQUENCE [LARGE SCALE GENOMIC DNA]</scope>
    <source>
        <strain evidence="6">prim 29</strain>
    </source>
</reference>
<dbReference type="PROSITE" id="PS50975">
    <property type="entry name" value="ATP_GRASP"/>
    <property type="match status" value="1"/>
</dbReference>
<name>A0ABS8DPI8_9GAMM</name>
<dbReference type="InterPro" id="IPR011761">
    <property type="entry name" value="ATP-grasp"/>
</dbReference>
<evidence type="ECO:0000256" key="1">
    <source>
        <dbReference type="ARBA" id="ARBA00005125"/>
    </source>
</evidence>
<dbReference type="EMBL" id="WHVL01000001">
    <property type="protein sequence ID" value="MCB8888158.1"/>
    <property type="molecule type" value="Genomic_DNA"/>
</dbReference>
<sequence>MAESFPTVADLFVKSFTLVEARDLAASGKLLYPLIAKPRNGYASRGIAIVNTASDLEKIDEPLMLQEVAIPHSDDPFHIDYVKSLQDGKNLQAAEISVQLLADKRGQIKAQCITYNKLNNGVPIEILPYENNTVNGAILRLVPFLQKKGLQGPINIQGRLTDKGFKVFEINPRFTGITGLRAAMGFNEVESCIRHWSFGKSLEGSALNPRIFGIRQTANKAIHISRNKRVERLYRKIHGDKEYNKEKPIVLVTGSTGTIGRNLVETLLQQGEFEVWTLDRSKETARNIHYAVNSVFDWHDFESGVLNFGAIDKIVHLASARPFHEAKEIADSLTKGMQIFSEYAAHGSGEIIYASSQSVYGNQPGTPWTEDLTPQPTTLYGQLKFALEQHLEGLRKVHPGISTVILRIGAVTGDDTTICQHEALARLTLRAIQEQVVEIYGGRQVLARIHYRDVVSGILQVINQHSYENHSVYNLSMKEAHTLHDIAVKVIEIVESSKPEKSISFIKHDIEEDKLKSYAIDPTCFMSKYNWRPKYSLSDIIKELVS</sequence>
<dbReference type="Gene3D" id="3.30.470.20">
    <property type="entry name" value="ATP-grasp fold, B domain"/>
    <property type="match status" value="1"/>
</dbReference>
<evidence type="ECO:0000256" key="3">
    <source>
        <dbReference type="PROSITE-ProRule" id="PRU00409"/>
    </source>
</evidence>
<keyword evidence="3" id="KW-0067">ATP-binding</keyword>
<feature type="domain" description="ATP-grasp" evidence="4">
    <location>
        <begin position="3"/>
        <end position="197"/>
    </location>
</feature>
<comment type="pathway">
    <text evidence="1">Bacterial outer membrane biogenesis; LPS O-antigen biosynthesis.</text>
</comment>
<accession>A0ABS8DPI8</accession>
<dbReference type="InterPro" id="IPR013815">
    <property type="entry name" value="ATP_grasp_subdomain_1"/>
</dbReference>
<keyword evidence="3" id="KW-0547">Nucleotide-binding</keyword>
<dbReference type="SUPFAM" id="SSF51735">
    <property type="entry name" value="NAD(P)-binding Rossmann-fold domains"/>
    <property type="match status" value="1"/>
</dbReference>
<dbReference type="Pfam" id="PF01370">
    <property type="entry name" value="Epimerase"/>
    <property type="match status" value="1"/>
</dbReference>
<comment type="caution">
    <text evidence="5">The sequence shown here is derived from an EMBL/GenBank/DDBJ whole genome shotgun (WGS) entry which is preliminary data.</text>
</comment>
<evidence type="ECO:0000259" key="4">
    <source>
        <dbReference type="PROSITE" id="PS50975"/>
    </source>
</evidence>
<dbReference type="RefSeq" id="WP_227388751.1">
    <property type="nucleotide sequence ID" value="NZ_JBHSCJ010000003.1"/>
</dbReference>
<dbReference type="InterPro" id="IPR001509">
    <property type="entry name" value="Epimerase_deHydtase"/>
</dbReference>
<dbReference type="SUPFAM" id="SSF56059">
    <property type="entry name" value="Glutathione synthetase ATP-binding domain-like"/>
    <property type="match status" value="1"/>
</dbReference>
<organism evidence="5 6">
    <name type="scientific">Vreelandella malpeensis</name>
    <dbReference type="NCBI Taxonomy" id="1172368"/>
    <lineage>
        <taxon>Bacteria</taxon>
        <taxon>Pseudomonadati</taxon>
        <taxon>Pseudomonadota</taxon>
        <taxon>Gammaproteobacteria</taxon>
        <taxon>Oceanospirillales</taxon>
        <taxon>Halomonadaceae</taxon>
        <taxon>Vreelandella</taxon>
    </lineage>
</organism>
<evidence type="ECO:0000313" key="6">
    <source>
        <dbReference type="Proteomes" id="UP001319882"/>
    </source>
</evidence>
<dbReference type="InterPro" id="IPR036291">
    <property type="entry name" value="NAD(P)-bd_dom_sf"/>
</dbReference>
<dbReference type="PANTHER" id="PTHR43000">
    <property type="entry name" value="DTDP-D-GLUCOSE 4,6-DEHYDRATASE-RELATED"/>
    <property type="match status" value="1"/>
</dbReference>
<dbReference type="Gene3D" id="3.40.50.720">
    <property type="entry name" value="NAD(P)-binding Rossmann-like Domain"/>
    <property type="match status" value="1"/>
</dbReference>
<evidence type="ECO:0000313" key="5">
    <source>
        <dbReference type="EMBL" id="MCB8888158.1"/>
    </source>
</evidence>
<protein>
    <submittedName>
        <fullName evidence="5">NAD-dependent epimerase/dehydratase family protein</fullName>
    </submittedName>
</protein>